<dbReference type="Proteomes" id="UP000636800">
    <property type="component" value="Chromosome 3"/>
</dbReference>
<feature type="compositionally biased region" description="Basic and acidic residues" evidence="1">
    <location>
        <begin position="87"/>
        <end position="96"/>
    </location>
</feature>
<accession>A0A835RFV8</accession>
<dbReference type="EMBL" id="JADCNL010000003">
    <property type="protein sequence ID" value="KAG0488371.1"/>
    <property type="molecule type" value="Genomic_DNA"/>
</dbReference>
<dbReference type="OrthoDB" id="1026046at2759"/>
<reference evidence="2 3" key="1">
    <citation type="journal article" date="2020" name="Nat. Food">
        <title>A phased Vanilla planifolia genome enables genetic improvement of flavour and production.</title>
        <authorList>
            <person name="Hasing T."/>
            <person name="Tang H."/>
            <person name="Brym M."/>
            <person name="Khazi F."/>
            <person name="Huang T."/>
            <person name="Chambers A.H."/>
        </authorList>
    </citation>
    <scope>NUCLEOTIDE SEQUENCE [LARGE SCALE GENOMIC DNA]</scope>
    <source>
        <tissue evidence="2">Leaf</tissue>
    </source>
</reference>
<organism evidence="2 3">
    <name type="scientific">Vanilla planifolia</name>
    <name type="common">Vanilla</name>
    <dbReference type="NCBI Taxonomy" id="51239"/>
    <lineage>
        <taxon>Eukaryota</taxon>
        <taxon>Viridiplantae</taxon>
        <taxon>Streptophyta</taxon>
        <taxon>Embryophyta</taxon>
        <taxon>Tracheophyta</taxon>
        <taxon>Spermatophyta</taxon>
        <taxon>Magnoliopsida</taxon>
        <taxon>Liliopsida</taxon>
        <taxon>Asparagales</taxon>
        <taxon>Orchidaceae</taxon>
        <taxon>Vanilloideae</taxon>
        <taxon>Vanilleae</taxon>
        <taxon>Vanilla</taxon>
    </lineage>
</organism>
<protein>
    <submittedName>
        <fullName evidence="2">Uncharacterized protein</fullName>
    </submittedName>
</protein>
<sequence length="96" mass="10743">MIRKPKSDQIEEFAPPRQTEITASTHLLEVKNHTPVQKFPRGVEGYVFVVLESQLVPGAQFTRVDQSRALPPLLQSRTGPDSTEFNSIDRDLGIGQ</sequence>
<evidence type="ECO:0000313" key="2">
    <source>
        <dbReference type="EMBL" id="KAG0488371.1"/>
    </source>
</evidence>
<evidence type="ECO:0000256" key="1">
    <source>
        <dbReference type="SAM" id="MobiDB-lite"/>
    </source>
</evidence>
<proteinExistence type="predicted"/>
<name>A0A835RFV8_VANPL</name>
<feature type="compositionally biased region" description="Polar residues" evidence="1">
    <location>
        <begin position="75"/>
        <end position="86"/>
    </location>
</feature>
<feature type="region of interest" description="Disordered" evidence="1">
    <location>
        <begin position="72"/>
        <end position="96"/>
    </location>
</feature>
<comment type="caution">
    <text evidence="2">The sequence shown here is derived from an EMBL/GenBank/DDBJ whole genome shotgun (WGS) entry which is preliminary data.</text>
</comment>
<evidence type="ECO:0000313" key="3">
    <source>
        <dbReference type="Proteomes" id="UP000636800"/>
    </source>
</evidence>
<gene>
    <name evidence="2" type="ORF">HPP92_007182</name>
</gene>
<keyword evidence="3" id="KW-1185">Reference proteome</keyword>
<dbReference type="AlphaFoldDB" id="A0A835RFV8"/>